<reference evidence="3" key="1">
    <citation type="submission" date="2013-04" db="EMBL/GenBank/DDBJ databases">
        <title>The Genome Sequence of Fonticula alba ATCC 38817.</title>
        <authorList>
            <consortium name="The Broad Institute Genomics Platform"/>
            <person name="Russ C."/>
            <person name="Cuomo C."/>
            <person name="Burger G."/>
            <person name="Gray M.W."/>
            <person name="Holland P.W.H."/>
            <person name="King N."/>
            <person name="Lang F.B.F."/>
            <person name="Roger A.J."/>
            <person name="Ruiz-Trillo I."/>
            <person name="Brown M."/>
            <person name="Walker B."/>
            <person name="Young S."/>
            <person name="Zeng Q."/>
            <person name="Gargeya S."/>
            <person name="Fitzgerald M."/>
            <person name="Haas B."/>
            <person name="Abouelleil A."/>
            <person name="Allen A.W."/>
            <person name="Alvarado L."/>
            <person name="Arachchi H.M."/>
            <person name="Berlin A.M."/>
            <person name="Chapman S.B."/>
            <person name="Gainer-Dewar J."/>
            <person name="Goldberg J."/>
            <person name="Griggs A."/>
            <person name="Gujja S."/>
            <person name="Hansen M."/>
            <person name="Howarth C."/>
            <person name="Imamovic A."/>
            <person name="Ireland A."/>
            <person name="Larimer J."/>
            <person name="McCowan C."/>
            <person name="Murphy C."/>
            <person name="Pearson M."/>
            <person name="Poon T.W."/>
            <person name="Priest M."/>
            <person name="Roberts A."/>
            <person name="Saif S."/>
            <person name="Shea T."/>
            <person name="Sisk P."/>
            <person name="Sykes S."/>
            <person name="Wortman J."/>
            <person name="Nusbaum C."/>
            <person name="Birren B."/>
        </authorList>
    </citation>
    <scope>NUCLEOTIDE SEQUENCE [LARGE SCALE GENOMIC DNA]</scope>
    <source>
        <strain evidence="3">ATCC 38817</strain>
    </source>
</reference>
<dbReference type="RefSeq" id="XP_009492271.1">
    <property type="nucleotide sequence ID" value="XM_009493996.1"/>
</dbReference>
<accession>A0A058ZDU7</accession>
<evidence type="ECO:0000256" key="2">
    <source>
        <dbReference type="SAM" id="Phobius"/>
    </source>
</evidence>
<dbReference type="Proteomes" id="UP000030693">
    <property type="component" value="Unassembled WGS sequence"/>
</dbReference>
<dbReference type="EMBL" id="KB932201">
    <property type="protein sequence ID" value="KCV72570.1"/>
    <property type="molecule type" value="Genomic_DNA"/>
</dbReference>
<proteinExistence type="predicted"/>
<gene>
    <name evidence="3" type="ORF">H696_00161</name>
</gene>
<keyword evidence="2" id="KW-1133">Transmembrane helix</keyword>
<dbReference type="SMART" id="SM00248">
    <property type="entry name" value="ANK"/>
    <property type="match status" value="2"/>
</dbReference>
<dbReference type="OrthoDB" id="10254927at2759"/>
<dbReference type="InterPro" id="IPR036770">
    <property type="entry name" value="Ankyrin_rpt-contain_sf"/>
</dbReference>
<sequence length="482" mass="51566">MSLASLSSLLNMRSRSALAFGVSAGIGIIAAFFFLRRHFGTQQKAIDGCPAPQDTTPMPADLEREFELATFFVSSSSKAASLSNKQKLSLYSTYRAALATRDEDARRDAANAPSGWGEAKLKHHARSVARENFPTRADAAMAYILMVKDYFGLEAIPGTGGVPAHAPGDESDPELLMDSPSDERLRAYTPPGIAQLPVAEDATAPAGADADIPTEDFAMSNCVSRPVTDLSLPDELPLHNTLRLTHYSHLEDPLQVQHVLAATVRGFPAPAEAPPKPVSSEHPPQEVDTVDASGLTALHWAADRGISRVIFFLLARTDADPTIRSLQDGWTPLHGALLCRHDDCARLLIGGSVPGLGMEYDLPQRLSIFSRIQATLEREADTVFDPAEDSLLEAVREAVDLLDSQDPARALWAGYLAAREAGGEPFPAAVQDLADQVVSSAISQALSASISSPLSPSPEDTLVVNVPVQDESDWSDLCEGNA</sequence>
<dbReference type="Pfam" id="PF12796">
    <property type="entry name" value="Ank_2"/>
    <property type="match status" value="1"/>
</dbReference>
<keyword evidence="2" id="KW-0472">Membrane</keyword>
<evidence type="ECO:0000256" key="1">
    <source>
        <dbReference type="SAM" id="MobiDB-lite"/>
    </source>
</evidence>
<evidence type="ECO:0000313" key="3">
    <source>
        <dbReference type="EMBL" id="KCV72570.1"/>
    </source>
</evidence>
<evidence type="ECO:0000313" key="4">
    <source>
        <dbReference type="Proteomes" id="UP000030693"/>
    </source>
</evidence>
<keyword evidence="2" id="KW-0812">Transmembrane</keyword>
<dbReference type="Gene3D" id="1.25.40.20">
    <property type="entry name" value="Ankyrin repeat-containing domain"/>
    <property type="match status" value="1"/>
</dbReference>
<feature type="region of interest" description="Disordered" evidence="1">
    <location>
        <begin position="268"/>
        <end position="287"/>
    </location>
</feature>
<dbReference type="AlphaFoldDB" id="A0A058ZDU7"/>
<protein>
    <submittedName>
        <fullName evidence="3">Uncharacterized protein</fullName>
    </submittedName>
</protein>
<keyword evidence="4" id="KW-1185">Reference proteome</keyword>
<feature type="transmembrane region" description="Helical" evidence="2">
    <location>
        <begin position="16"/>
        <end position="35"/>
    </location>
</feature>
<dbReference type="InterPro" id="IPR002110">
    <property type="entry name" value="Ankyrin_rpt"/>
</dbReference>
<organism evidence="3">
    <name type="scientific">Fonticula alba</name>
    <name type="common">Slime mold</name>
    <dbReference type="NCBI Taxonomy" id="691883"/>
    <lineage>
        <taxon>Eukaryota</taxon>
        <taxon>Rotosphaerida</taxon>
        <taxon>Fonticulaceae</taxon>
        <taxon>Fonticula</taxon>
    </lineage>
</organism>
<name>A0A058ZDU7_FONAL</name>
<dbReference type="SUPFAM" id="SSF48403">
    <property type="entry name" value="Ankyrin repeat"/>
    <property type="match status" value="1"/>
</dbReference>
<dbReference type="GeneID" id="20524886"/>